<name>A0ABM7I6E2_MYCME</name>
<protein>
    <submittedName>
        <fullName evidence="1">Uncharacterized protein</fullName>
    </submittedName>
</protein>
<organism evidence="1 2">
    <name type="scientific">Mycolicibacterium mageritense</name>
    <name type="common">Mycobacterium mageritense</name>
    <dbReference type="NCBI Taxonomy" id="53462"/>
    <lineage>
        <taxon>Bacteria</taxon>
        <taxon>Bacillati</taxon>
        <taxon>Actinomycetota</taxon>
        <taxon>Actinomycetes</taxon>
        <taxon>Mycobacteriales</taxon>
        <taxon>Mycobacteriaceae</taxon>
        <taxon>Mycolicibacterium</taxon>
    </lineage>
</organism>
<keyword evidence="2" id="KW-1185">Reference proteome</keyword>
<dbReference type="Proteomes" id="UP000465622">
    <property type="component" value="Chromosome"/>
</dbReference>
<evidence type="ECO:0000313" key="1">
    <source>
        <dbReference type="EMBL" id="BBX38532.1"/>
    </source>
</evidence>
<evidence type="ECO:0000313" key="2">
    <source>
        <dbReference type="Proteomes" id="UP000465622"/>
    </source>
</evidence>
<gene>
    <name evidence="1" type="ORF">MMAGJ_78140</name>
</gene>
<dbReference type="EMBL" id="AP022567">
    <property type="protein sequence ID" value="BBX38532.1"/>
    <property type="molecule type" value="Genomic_DNA"/>
</dbReference>
<accession>A0ABM7I6E2</accession>
<reference evidence="1 2" key="1">
    <citation type="journal article" date="2019" name="Emerg. Microbes Infect.">
        <title>Comprehensive subspecies identification of 175 nontuberculous mycobacteria species based on 7547 genomic profiles.</title>
        <authorList>
            <person name="Matsumoto Y."/>
            <person name="Kinjo T."/>
            <person name="Motooka D."/>
            <person name="Nabeya D."/>
            <person name="Jung N."/>
            <person name="Uechi K."/>
            <person name="Horii T."/>
            <person name="Iida T."/>
            <person name="Fujita J."/>
            <person name="Nakamura S."/>
        </authorList>
    </citation>
    <scope>NUCLEOTIDE SEQUENCE [LARGE SCALE GENOMIC DNA]</scope>
    <source>
        <strain evidence="1 2">JCM 12375</strain>
    </source>
</reference>
<sequence length="79" mass="8409">MVHVPVLVGIDITPEGLELTFAHDDHRRAGDIGGAVLDRLRSAFNAGGVHNARNLVAVDGDNGELILQFRDARAISPQA</sequence>
<proteinExistence type="predicted"/>